<comment type="caution">
    <text evidence="9">The sequence shown here is derived from an EMBL/GenBank/DDBJ whole genome shotgun (WGS) entry which is preliminary data.</text>
</comment>
<dbReference type="GO" id="GO:0016620">
    <property type="term" value="F:oxidoreductase activity, acting on the aldehyde or oxo group of donors, NAD or NADP as acceptor"/>
    <property type="evidence" value="ECO:0007669"/>
    <property type="project" value="InterPro"/>
</dbReference>
<evidence type="ECO:0000313" key="9">
    <source>
        <dbReference type="EMBL" id="OHA92765.1"/>
    </source>
</evidence>
<keyword evidence="5" id="KW-0520">NAD</keyword>
<dbReference type="CDD" id="cd05214">
    <property type="entry name" value="GAPDH_I_N"/>
    <property type="match status" value="1"/>
</dbReference>
<sequence>MIKVAINGVGRIGRAFLRVAILREDINIVAINDLGDIDNIAYLLKYDTVYGQKFSSVVVSPDKKKIIIDDKEITFFSEKDPSLLPWKDLDIDVVVESTGFFTTYEKARAHVTAGAKKVVITAPAHDDPAGNVCAPDEGTILTGVNCDSLSEKVVTSNASCTTNAGSPVLKILNDAIGIEKAVLNTVHGYTASQNLVDGPNAKDWKEGRAAAVNIVPTKTGAALATTKAMTELAGKFDGIAMRVPVVCGSIADITFIAKRNTTVEEVNDILKKAAEDKHWEKIFSVTEDPIVSSDIIGSKFASIADLGLTRVVDGNLVKVMAWYDNEVGYAHVLALHVVKTASFL</sequence>
<feature type="binding site" evidence="5">
    <location>
        <begin position="11"/>
        <end position="12"/>
    </location>
    <ligand>
        <name>NAD(+)</name>
        <dbReference type="ChEBI" id="CHEBI:57540"/>
    </ligand>
</feature>
<dbReference type="EMBL" id="MHVL01000038">
    <property type="protein sequence ID" value="OHA92765.1"/>
    <property type="molecule type" value="Genomic_DNA"/>
</dbReference>
<dbReference type="PANTHER" id="PTHR43148">
    <property type="entry name" value="GLYCERALDEHYDE-3-PHOSPHATE DEHYDROGENASE 2"/>
    <property type="match status" value="1"/>
</dbReference>
<reference evidence="9 10" key="1">
    <citation type="journal article" date="2016" name="Nat. Commun.">
        <title>Thousands of microbial genomes shed light on interconnected biogeochemical processes in an aquifer system.</title>
        <authorList>
            <person name="Anantharaman K."/>
            <person name="Brown C.T."/>
            <person name="Hug L.A."/>
            <person name="Sharon I."/>
            <person name="Castelle C.J."/>
            <person name="Probst A.J."/>
            <person name="Thomas B.C."/>
            <person name="Singh A."/>
            <person name="Wilkins M.J."/>
            <person name="Karaoz U."/>
            <person name="Brodie E.L."/>
            <person name="Williams K.H."/>
            <person name="Hubbard S.S."/>
            <person name="Banfield J.F."/>
        </authorList>
    </citation>
    <scope>NUCLEOTIDE SEQUENCE [LARGE SCALE GENOMIC DNA]</scope>
</reference>
<dbReference type="Gene3D" id="3.30.360.10">
    <property type="entry name" value="Dihydrodipicolinate Reductase, domain 2"/>
    <property type="match status" value="1"/>
</dbReference>
<dbReference type="Gene3D" id="3.40.50.720">
    <property type="entry name" value="NAD(P)-binding Rossmann-like Domain"/>
    <property type="match status" value="1"/>
</dbReference>
<dbReference type="SUPFAM" id="SSF55347">
    <property type="entry name" value="Glyceraldehyde-3-phosphate dehydrogenase-like, C-terminal domain"/>
    <property type="match status" value="1"/>
</dbReference>
<dbReference type="FunFam" id="3.30.360.10:FF:000002">
    <property type="entry name" value="Glyceraldehyde-3-phosphate dehydrogenase"/>
    <property type="match status" value="1"/>
</dbReference>
<name>A0A1G2T649_9BACT</name>
<gene>
    <name evidence="9" type="ORF">A2W58_03100</name>
</gene>
<dbReference type="Pfam" id="PF02800">
    <property type="entry name" value="Gp_dh_C"/>
    <property type="match status" value="1"/>
</dbReference>
<feature type="binding site" evidence="5">
    <location>
        <position position="325"/>
    </location>
    <ligand>
        <name>NAD(+)</name>
        <dbReference type="ChEBI" id="CHEBI:57540"/>
    </ligand>
</feature>
<dbReference type="AlphaFoldDB" id="A0A1G2T649"/>
<dbReference type="GO" id="GO:0051287">
    <property type="term" value="F:NAD binding"/>
    <property type="evidence" value="ECO:0007669"/>
    <property type="project" value="InterPro"/>
</dbReference>
<dbReference type="InterPro" id="IPR020831">
    <property type="entry name" value="GlycerAld/Erythrose_P_DH"/>
</dbReference>
<evidence type="ECO:0000256" key="3">
    <source>
        <dbReference type="PIRSR" id="PIRSR000149-1"/>
    </source>
</evidence>
<keyword evidence="2" id="KW-0560">Oxidoreductase</keyword>
<organism evidence="9 10">
    <name type="scientific">Candidatus Zambryskibacteria bacterium RIFCSPHIGHO2_02_38_10.5</name>
    <dbReference type="NCBI Taxonomy" id="1802742"/>
    <lineage>
        <taxon>Bacteria</taxon>
        <taxon>Candidatus Zambryskiibacteriota</taxon>
    </lineage>
</organism>
<feature type="site" description="Activates thiol group during catalysis" evidence="6">
    <location>
        <position position="187"/>
    </location>
</feature>
<dbReference type="InterPro" id="IPR020828">
    <property type="entry name" value="GlycerAld_3-P_DH_NAD(P)-bd"/>
</dbReference>
<dbReference type="PRINTS" id="PR00078">
    <property type="entry name" value="G3PDHDRGNASE"/>
</dbReference>
<comment type="similarity">
    <text evidence="1 7">Belongs to the glyceraldehyde-3-phosphate dehydrogenase family.</text>
</comment>
<dbReference type="SUPFAM" id="SSF51735">
    <property type="entry name" value="NAD(P)-binding Rossmann-fold domains"/>
    <property type="match status" value="1"/>
</dbReference>
<accession>A0A1G2T649</accession>
<feature type="active site" description="Nucleophile" evidence="3">
    <location>
        <position position="160"/>
    </location>
</feature>
<dbReference type="FunFam" id="3.40.50.720:FF:000001">
    <property type="entry name" value="Glyceraldehyde-3-phosphate dehydrogenase"/>
    <property type="match status" value="1"/>
</dbReference>
<feature type="binding site" evidence="4">
    <location>
        <begin position="219"/>
        <end position="220"/>
    </location>
    <ligand>
        <name>D-glyceraldehyde 3-phosphate</name>
        <dbReference type="ChEBI" id="CHEBI:59776"/>
    </ligand>
</feature>
<keyword evidence="5" id="KW-0547">Nucleotide-binding</keyword>
<dbReference type="SMART" id="SM00846">
    <property type="entry name" value="Gp_dh_N"/>
    <property type="match status" value="1"/>
</dbReference>
<evidence type="ECO:0000256" key="1">
    <source>
        <dbReference type="ARBA" id="ARBA00007406"/>
    </source>
</evidence>
<dbReference type="PIRSF" id="PIRSF000149">
    <property type="entry name" value="GAP_DH"/>
    <property type="match status" value="1"/>
</dbReference>
<feature type="binding site" evidence="4">
    <location>
        <begin position="159"/>
        <end position="161"/>
    </location>
    <ligand>
        <name>D-glyceraldehyde 3-phosphate</name>
        <dbReference type="ChEBI" id="CHEBI:59776"/>
    </ligand>
</feature>
<evidence type="ECO:0000256" key="5">
    <source>
        <dbReference type="PIRSR" id="PIRSR000149-3"/>
    </source>
</evidence>
<feature type="binding site" evidence="4">
    <location>
        <position position="242"/>
    </location>
    <ligand>
        <name>D-glyceraldehyde 3-phosphate</name>
        <dbReference type="ChEBI" id="CHEBI:59776"/>
    </ligand>
</feature>
<dbReference type="Pfam" id="PF00044">
    <property type="entry name" value="Gp_dh_N"/>
    <property type="match status" value="1"/>
</dbReference>
<feature type="binding site" evidence="5">
    <location>
        <position position="33"/>
    </location>
    <ligand>
        <name>NAD(+)</name>
        <dbReference type="ChEBI" id="CHEBI:57540"/>
    </ligand>
</feature>
<evidence type="ECO:0000256" key="2">
    <source>
        <dbReference type="ARBA" id="ARBA00023002"/>
    </source>
</evidence>
<feature type="binding site" evidence="5">
    <location>
        <position position="121"/>
    </location>
    <ligand>
        <name>NAD(+)</name>
        <dbReference type="ChEBI" id="CHEBI:57540"/>
    </ligand>
</feature>
<evidence type="ECO:0000256" key="4">
    <source>
        <dbReference type="PIRSR" id="PIRSR000149-2"/>
    </source>
</evidence>
<dbReference type="Proteomes" id="UP000179264">
    <property type="component" value="Unassembled WGS sequence"/>
</dbReference>
<dbReference type="CDD" id="cd18126">
    <property type="entry name" value="GAPDH_I_C"/>
    <property type="match status" value="1"/>
</dbReference>
<protein>
    <submittedName>
        <fullName evidence="9">Type I glyceraldehyde-3-phosphate dehydrogenase</fullName>
    </submittedName>
</protein>
<proteinExistence type="inferred from homology"/>
<dbReference type="InterPro" id="IPR036291">
    <property type="entry name" value="NAD(P)-bd_dom_sf"/>
</dbReference>
<evidence type="ECO:0000259" key="8">
    <source>
        <dbReference type="SMART" id="SM00846"/>
    </source>
</evidence>
<evidence type="ECO:0000313" key="10">
    <source>
        <dbReference type="Proteomes" id="UP000179264"/>
    </source>
</evidence>
<evidence type="ECO:0000256" key="6">
    <source>
        <dbReference type="PIRSR" id="PIRSR000149-4"/>
    </source>
</evidence>
<feature type="binding site" evidence="4">
    <location>
        <position position="190"/>
    </location>
    <ligand>
        <name>D-glyceraldehyde 3-phosphate</name>
        <dbReference type="ChEBI" id="CHEBI:59776"/>
    </ligand>
</feature>
<dbReference type="InterPro" id="IPR020829">
    <property type="entry name" value="GlycerAld_3-P_DH_cat"/>
</dbReference>
<feature type="domain" description="Glyceraldehyde 3-phosphate dehydrogenase NAD(P) binding" evidence="8">
    <location>
        <begin position="2"/>
        <end position="160"/>
    </location>
</feature>
<evidence type="ECO:0000256" key="7">
    <source>
        <dbReference type="RuleBase" id="RU000397"/>
    </source>
</evidence>